<dbReference type="InterPro" id="IPR039424">
    <property type="entry name" value="SBP_5"/>
</dbReference>
<dbReference type="PANTHER" id="PTHR30290:SF65">
    <property type="entry name" value="MONOACYL PHOSPHATIDYLINOSITOL TETRAMANNOSIDE-BINDING PROTEIN LPQW-RELATED"/>
    <property type="match status" value="1"/>
</dbReference>
<gene>
    <name evidence="4" type="ORF">ABC969_13260</name>
</gene>
<dbReference type="Pfam" id="PF00496">
    <property type="entry name" value="SBP_bac_5"/>
    <property type="match status" value="1"/>
</dbReference>
<dbReference type="Proteomes" id="UP001404104">
    <property type="component" value="Unassembled WGS sequence"/>
</dbReference>
<evidence type="ECO:0000256" key="2">
    <source>
        <dbReference type="ARBA" id="ARBA00005695"/>
    </source>
</evidence>
<accession>A0ABU9XV17</accession>
<dbReference type="EMBL" id="JBDIMF010000006">
    <property type="protein sequence ID" value="MEN2787385.1"/>
    <property type="molecule type" value="Genomic_DNA"/>
</dbReference>
<proteinExistence type="inferred from homology"/>
<name>A0ABU9XV17_9SPHN</name>
<dbReference type="PANTHER" id="PTHR30290">
    <property type="entry name" value="PERIPLASMIC BINDING COMPONENT OF ABC TRANSPORTER"/>
    <property type="match status" value="1"/>
</dbReference>
<dbReference type="Gene3D" id="3.10.105.10">
    <property type="entry name" value="Dipeptide-binding Protein, Domain 3"/>
    <property type="match status" value="1"/>
</dbReference>
<evidence type="ECO:0000259" key="3">
    <source>
        <dbReference type="Pfam" id="PF00496"/>
    </source>
</evidence>
<dbReference type="Gene3D" id="3.40.190.10">
    <property type="entry name" value="Periplasmic binding protein-like II"/>
    <property type="match status" value="1"/>
</dbReference>
<organism evidence="4 5">
    <name type="scientific">Sphingomonas qilianensis</name>
    <dbReference type="NCBI Taxonomy" id="1736690"/>
    <lineage>
        <taxon>Bacteria</taxon>
        <taxon>Pseudomonadati</taxon>
        <taxon>Pseudomonadota</taxon>
        <taxon>Alphaproteobacteria</taxon>
        <taxon>Sphingomonadales</taxon>
        <taxon>Sphingomonadaceae</taxon>
        <taxon>Sphingomonas</taxon>
    </lineage>
</organism>
<protein>
    <submittedName>
        <fullName evidence="4">ABC transporter substrate-binding protein</fullName>
    </submittedName>
</protein>
<keyword evidence="5" id="KW-1185">Reference proteome</keyword>
<comment type="similarity">
    <text evidence="2">Belongs to the bacterial solute-binding protein 5 family.</text>
</comment>
<dbReference type="RefSeq" id="WP_345865532.1">
    <property type="nucleotide sequence ID" value="NZ_JBDIMF010000006.1"/>
</dbReference>
<reference evidence="4 5" key="1">
    <citation type="submission" date="2024-05" db="EMBL/GenBank/DDBJ databases">
        <authorList>
            <person name="Liu Q."/>
            <person name="Xin Y.-H."/>
        </authorList>
    </citation>
    <scope>NUCLEOTIDE SEQUENCE [LARGE SCALE GENOMIC DNA]</scope>
    <source>
        <strain evidence="4 5">CGMCC 1.15349</strain>
    </source>
</reference>
<dbReference type="PROSITE" id="PS51257">
    <property type="entry name" value="PROKAR_LIPOPROTEIN"/>
    <property type="match status" value="1"/>
</dbReference>
<feature type="domain" description="Solute-binding protein family 5" evidence="3">
    <location>
        <begin position="68"/>
        <end position="334"/>
    </location>
</feature>
<sequence>MIPRAALLIAALLLAACDARRDAGQIVVSAIGGDLRVDQPEPKDPDFARRVMLDATAQGLVRFDAAGQVEPGIAERWIVIDNGMSYIFRLRDATWQDGKPVTAAQVVTLLRRRLAGSGNALRPFLSAIDEIVEMTPQVIEVRLNRPRPDLLKLFAQPDMAIFRARPPGGSGPLRVISMARQQTVLRADVDLTRSPDDVAPPDARNDVRLRAERAALAVARFAAGKSDLVSGGSFADWPLLATVDIAPINRRLDPAAGLFGLAVTERSGFLAEAAHRAVIAAAIDRPAVLAAFTPAWLPVNQLLPEQLDSAALPVAPAWASIPADARLANARRMVAAWQATHPGQLTLRIALPSGPGATLLYGRIGASLRAMGIQPARVGHKDPADLRLIDAVAPYDSARWYLATACAPCGTEASDAIESARLAPDAATRALRIAAADSALAADSAFIPLARPLRWSLVAVRLDRWQGNARAWHPLNHLRNDTK</sequence>
<comment type="subcellular location">
    <subcellularLocation>
        <location evidence="1">Periplasm</location>
    </subcellularLocation>
</comment>
<evidence type="ECO:0000313" key="4">
    <source>
        <dbReference type="EMBL" id="MEN2787385.1"/>
    </source>
</evidence>
<evidence type="ECO:0000256" key="1">
    <source>
        <dbReference type="ARBA" id="ARBA00004418"/>
    </source>
</evidence>
<dbReference type="SUPFAM" id="SSF53850">
    <property type="entry name" value="Periplasmic binding protein-like II"/>
    <property type="match status" value="1"/>
</dbReference>
<comment type="caution">
    <text evidence="4">The sequence shown here is derived from an EMBL/GenBank/DDBJ whole genome shotgun (WGS) entry which is preliminary data.</text>
</comment>
<evidence type="ECO:0000313" key="5">
    <source>
        <dbReference type="Proteomes" id="UP001404104"/>
    </source>
</evidence>
<dbReference type="InterPro" id="IPR000914">
    <property type="entry name" value="SBP_5_dom"/>
</dbReference>